<accession>A0A3M0CQH0</accession>
<protein>
    <submittedName>
        <fullName evidence="3">Uncharacterized protein DUF3667</fullName>
    </submittedName>
</protein>
<organism evidence="3 4">
    <name type="scientific">Eilatimonas milleporae</name>
    <dbReference type="NCBI Taxonomy" id="911205"/>
    <lineage>
        <taxon>Bacteria</taxon>
        <taxon>Pseudomonadati</taxon>
        <taxon>Pseudomonadota</taxon>
        <taxon>Alphaproteobacteria</taxon>
        <taxon>Kordiimonadales</taxon>
        <taxon>Kordiimonadaceae</taxon>
        <taxon>Eilatimonas</taxon>
    </lineage>
</organism>
<feature type="transmembrane region" description="Helical" evidence="2">
    <location>
        <begin position="358"/>
        <end position="377"/>
    </location>
</feature>
<sequence>MSESGALQEEDREAGRTETQPAGATLGHTCMNCGAVLAGPYCHACGQKDDDIRRPVWTFLLQFLENTFAADSRSLNTLLLLIVMPGGLTRRFMAGHRARFVPPVRLYVLVSILFFLVLSIANVAILDIAIEPKAPVPSTSGTMPEHIPGTRAEAEAAPQVPGAVPAEQPDQAQPGREGVVPLEVDQQGGDTAVPGTSVPVSSERGTSPGILNDILTRNEDGSLSLSLDIETEGTVTPEDIRQRLLDELAASDGLTAEERAEIEAFVNTDLPPVLDTAVLAAAKADKGDTVGLLDGFPYDINVGMFVRLTDETRQGLSQEDIDAVLLDPDISDYVKEATRGFTRALKEPQRFNDLFNKWLPRALFVLVPFFALILRLFHWGGKRYYVNQLIFSLHFHSFLFLLMTAMVLIIPAYGGELGIQLFWWGTSLYLIIALKVGQQQGWVRAFVKAGFIWMAYFSVMMTVLGYAVVEGLREL</sequence>
<dbReference type="InterPro" id="IPR022134">
    <property type="entry name" value="DUF3667"/>
</dbReference>
<evidence type="ECO:0000313" key="3">
    <source>
        <dbReference type="EMBL" id="RMB11794.1"/>
    </source>
</evidence>
<evidence type="ECO:0000256" key="2">
    <source>
        <dbReference type="SAM" id="Phobius"/>
    </source>
</evidence>
<dbReference type="Proteomes" id="UP000271227">
    <property type="component" value="Unassembled WGS sequence"/>
</dbReference>
<dbReference type="InParanoid" id="A0A3M0CQH0"/>
<keyword evidence="4" id="KW-1185">Reference proteome</keyword>
<dbReference type="RefSeq" id="WP_170163532.1">
    <property type="nucleotide sequence ID" value="NZ_REFR01000009.1"/>
</dbReference>
<feature type="transmembrane region" description="Helical" evidence="2">
    <location>
        <begin position="106"/>
        <end position="130"/>
    </location>
</feature>
<feature type="transmembrane region" description="Helical" evidence="2">
    <location>
        <begin position="449"/>
        <end position="469"/>
    </location>
</feature>
<feature type="transmembrane region" description="Helical" evidence="2">
    <location>
        <begin position="389"/>
        <end position="413"/>
    </location>
</feature>
<feature type="transmembrane region" description="Helical" evidence="2">
    <location>
        <begin position="419"/>
        <end position="437"/>
    </location>
</feature>
<dbReference type="Pfam" id="PF12412">
    <property type="entry name" value="DUF3667"/>
    <property type="match status" value="1"/>
</dbReference>
<evidence type="ECO:0000256" key="1">
    <source>
        <dbReference type="SAM" id="MobiDB-lite"/>
    </source>
</evidence>
<proteinExistence type="predicted"/>
<gene>
    <name evidence="3" type="ORF">BXY39_0278</name>
</gene>
<evidence type="ECO:0000313" key="4">
    <source>
        <dbReference type="Proteomes" id="UP000271227"/>
    </source>
</evidence>
<feature type="region of interest" description="Disordered" evidence="1">
    <location>
        <begin position="152"/>
        <end position="210"/>
    </location>
</feature>
<keyword evidence="2" id="KW-0812">Transmembrane</keyword>
<dbReference type="EMBL" id="REFR01000009">
    <property type="protein sequence ID" value="RMB11794.1"/>
    <property type="molecule type" value="Genomic_DNA"/>
</dbReference>
<keyword evidence="2" id="KW-1133">Transmembrane helix</keyword>
<reference evidence="3 4" key="1">
    <citation type="submission" date="2018-10" db="EMBL/GenBank/DDBJ databases">
        <title>Genomic Encyclopedia of Archaeal and Bacterial Type Strains, Phase II (KMG-II): from individual species to whole genera.</title>
        <authorList>
            <person name="Goeker M."/>
        </authorList>
    </citation>
    <scope>NUCLEOTIDE SEQUENCE [LARGE SCALE GENOMIC DNA]</scope>
    <source>
        <strain evidence="3 4">DSM 25217</strain>
    </source>
</reference>
<name>A0A3M0CQH0_9PROT</name>
<dbReference type="AlphaFoldDB" id="A0A3M0CQH0"/>
<feature type="region of interest" description="Disordered" evidence="1">
    <location>
        <begin position="1"/>
        <end position="21"/>
    </location>
</feature>
<comment type="caution">
    <text evidence="3">The sequence shown here is derived from an EMBL/GenBank/DDBJ whole genome shotgun (WGS) entry which is preliminary data.</text>
</comment>
<keyword evidence="2" id="KW-0472">Membrane</keyword>